<organism evidence="2 3">
    <name type="scientific">Saccharibacter floricola DSM 15669</name>
    <dbReference type="NCBI Taxonomy" id="1123227"/>
    <lineage>
        <taxon>Bacteria</taxon>
        <taxon>Pseudomonadati</taxon>
        <taxon>Pseudomonadota</taxon>
        <taxon>Alphaproteobacteria</taxon>
        <taxon>Acetobacterales</taxon>
        <taxon>Acetobacteraceae</taxon>
        <taxon>Saccharibacter</taxon>
    </lineage>
</organism>
<dbReference type="RefSeq" id="WP_018980317.1">
    <property type="nucleotide sequence ID" value="NZ_BAQD01000095.1"/>
</dbReference>
<feature type="domain" description="Cyanophage baseplate Pam3 plug gp18" evidence="1">
    <location>
        <begin position="4"/>
        <end position="97"/>
    </location>
</feature>
<comment type="caution">
    <text evidence="2">The sequence shown here is derived from an EMBL/GenBank/DDBJ whole genome shotgun (WGS) entry which is preliminary data.</text>
</comment>
<proteinExistence type="predicted"/>
<sequence length="101" mass="11011">MSLYTIPLSAAAPQTVTATLSGQSCTIDLDWQPQYGLFMSVMLNENTLCSGRLCLNDTPIIRRVGTALPGDLYFHDTQGNADPELAGLGTRWELIYDGRTS</sequence>
<dbReference type="InterPro" id="IPR054252">
    <property type="entry name" value="Pam3_gp18"/>
</dbReference>
<dbReference type="Pfam" id="PF22479">
    <property type="entry name" value="Pam3_gp18"/>
    <property type="match status" value="1"/>
</dbReference>
<gene>
    <name evidence="2" type="ORF">AA15669_1764</name>
</gene>
<dbReference type="Proteomes" id="UP001062901">
    <property type="component" value="Unassembled WGS sequence"/>
</dbReference>
<evidence type="ECO:0000259" key="1">
    <source>
        <dbReference type="Pfam" id="PF22479"/>
    </source>
</evidence>
<evidence type="ECO:0000313" key="2">
    <source>
        <dbReference type="EMBL" id="GBQ08407.1"/>
    </source>
</evidence>
<keyword evidence="3" id="KW-1185">Reference proteome</keyword>
<protein>
    <recommendedName>
        <fullName evidence="1">Cyanophage baseplate Pam3 plug gp18 domain-containing protein</fullName>
    </recommendedName>
</protein>
<name>A0ABQ0P0N7_9PROT</name>
<reference evidence="2" key="1">
    <citation type="submission" date="2013-04" db="EMBL/GenBank/DDBJ databases">
        <title>The genome sequencing project of 58 acetic acid bacteria.</title>
        <authorList>
            <person name="Okamoto-Kainuma A."/>
            <person name="Ishikawa M."/>
            <person name="Umino S."/>
            <person name="Koizumi Y."/>
            <person name="Shiwa Y."/>
            <person name="Yoshikawa H."/>
            <person name="Matsutani M."/>
            <person name="Matsushita K."/>
        </authorList>
    </citation>
    <scope>NUCLEOTIDE SEQUENCE</scope>
    <source>
        <strain evidence="2">DSM 15669</strain>
    </source>
</reference>
<accession>A0ABQ0P0N7</accession>
<dbReference type="EMBL" id="BAQD01000095">
    <property type="protein sequence ID" value="GBQ08407.1"/>
    <property type="molecule type" value="Genomic_DNA"/>
</dbReference>
<evidence type="ECO:0000313" key="3">
    <source>
        <dbReference type="Proteomes" id="UP001062901"/>
    </source>
</evidence>